<dbReference type="NCBIfam" id="TIGR00259">
    <property type="entry name" value="thylakoid_BtpA"/>
    <property type="match status" value="1"/>
</dbReference>
<protein>
    <submittedName>
        <fullName evidence="2">BtpA protein</fullName>
    </submittedName>
</protein>
<reference evidence="3" key="1">
    <citation type="journal article" date="2013" name="Genome Announc.">
        <title>Genome Sequence of Halanaerobium saccharolyticum subsp. saccharolyticum Strain DSM 6643T, a Halophilic Hydrogen-Producing Bacterium.</title>
        <authorList>
            <person name="Kivisto A."/>
            <person name="Larjo A."/>
            <person name="Ciranna A."/>
            <person name="Santala V."/>
            <person name="Roos C."/>
            <person name="Karp M."/>
        </authorList>
    </citation>
    <scope>NUCLEOTIDE SEQUENCE [LARGE SCALE GENOMIC DNA]</scope>
    <source>
        <strain evidence="3">DSM 6643</strain>
    </source>
</reference>
<accession>M5EC64</accession>
<evidence type="ECO:0000313" key="3">
    <source>
        <dbReference type="Proteomes" id="UP000012063"/>
    </source>
</evidence>
<dbReference type="SUPFAM" id="SSF51366">
    <property type="entry name" value="Ribulose-phoshate binding barrel"/>
    <property type="match status" value="1"/>
</dbReference>
<dbReference type="OrthoDB" id="9791357at2"/>
<keyword evidence="3" id="KW-1185">Reference proteome</keyword>
<evidence type="ECO:0000313" key="2">
    <source>
        <dbReference type="EMBL" id="CCU78453.1"/>
    </source>
</evidence>
<organism evidence="2 3">
    <name type="scientific">Halanaerobium saccharolyticum subsp. saccharolyticum DSM 6643</name>
    <dbReference type="NCBI Taxonomy" id="1293054"/>
    <lineage>
        <taxon>Bacteria</taxon>
        <taxon>Bacillati</taxon>
        <taxon>Bacillota</taxon>
        <taxon>Clostridia</taxon>
        <taxon>Halanaerobiales</taxon>
        <taxon>Halanaerobiaceae</taxon>
        <taxon>Halanaerobium</taxon>
    </lineage>
</organism>
<dbReference type="InterPro" id="IPR005137">
    <property type="entry name" value="BtpA"/>
</dbReference>
<dbReference type="PANTHER" id="PTHR21381">
    <property type="entry name" value="ZGC:162297"/>
    <property type="match status" value="1"/>
</dbReference>
<gene>
    <name evidence="2" type="ORF">HSACCH_00621</name>
</gene>
<dbReference type="EMBL" id="CAUI01000005">
    <property type="protein sequence ID" value="CCU78453.1"/>
    <property type="molecule type" value="Genomic_DNA"/>
</dbReference>
<dbReference type="eggNOG" id="COG0434">
    <property type="taxonomic scope" value="Bacteria"/>
</dbReference>
<evidence type="ECO:0000256" key="1">
    <source>
        <dbReference type="ARBA" id="ARBA00006007"/>
    </source>
</evidence>
<dbReference type="PIRSF" id="PIRSF005956">
    <property type="entry name" value="BtpA"/>
    <property type="match status" value="1"/>
</dbReference>
<comment type="similarity">
    <text evidence="1">Belongs to the BtpA family.</text>
</comment>
<dbReference type="AlphaFoldDB" id="M5EC64"/>
<dbReference type="Proteomes" id="UP000012063">
    <property type="component" value="Unassembled WGS sequence"/>
</dbReference>
<dbReference type="PANTHER" id="PTHR21381:SF3">
    <property type="entry name" value="SGC REGION PROTEIN SGCQ-RELATED"/>
    <property type="match status" value="1"/>
</dbReference>
<dbReference type="Pfam" id="PF03437">
    <property type="entry name" value="BtpA"/>
    <property type="match status" value="1"/>
</dbReference>
<dbReference type="InterPro" id="IPR011060">
    <property type="entry name" value="RibuloseP-bd_barrel"/>
</dbReference>
<comment type="caution">
    <text evidence="2">The sequence shown here is derived from an EMBL/GenBank/DDBJ whole genome shotgun (WGS) entry which is preliminary data.</text>
</comment>
<sequence length="280" mass="30520">MADIGILPQKKNPVKNIFGKEKAIIGMIHTKALPGAPRYNGESMEEIIEFSINDAKALKAGGVDGLMFENAWDVPFSKPEDIGYETVAALTVLANEVTKEVDLPFGFNFLANGVIQSLAAAKATNADWVRCNQWVNAYVANEGILEGASAEAMRYKKMLHGEDIRVLADVHVKHGSHSIVADRSLAEQTRDNIFFDADILIATGSRTGDETSLDELIGISNNTQLPVIVGSGLNDNNAKKILEIASGAVVGSYLKEDGVWWNPVDVERVKRLMEIVNKLR</sequence>
<dbReference type="RefSeq" id="WP_005487772.1">
    <property type="nucleotide sequence ID" value="NZ_CAUI01000005.1"/>
</dbReference>
<dbReference type="InParanoid" id="M5EC64"/>
<proteinExistence type="inferred from homology"/>
<dbReference type="STRING" id="1293054.HSACCH_00621"/>
<name>M5EC64_9FIRM</name>